<evidence type="ECO:0000313" key="2">
    <source>
        <dbReference type="Proteomes" id="UP001207468"/>
    </source>
</evidence>
<evidence type="ECO:0000313" key="1">
    <source>
        <dbReference type="EMBL" id="KAI9452162.1"/>
    </source>
</evidence>
<dbReference type="Proteomes" id="UP001207468">
    <property type="component" value="Unassembled WGS sequence"/>
</dbReference>
<name>A0ACC0TXU9_9AGAM</name>
<sequence length="1222" mass="140844">MEIELKFIHTDADVYDVRKAVALVLHGPDFYDPNDKENKGRRPNFEIVMGESPAGRTHNGTAILRVAEKLGKRLLRWNYDSEENNIVVNGRHLRLFNAHRSVPFPVQQTLEKALYIDPDRDRLRSHMEYQARQVRLRIARLQFGVWYKPSNSPGKGRSFSVEYERDFLRQSSAYISVVYEHKLVHIDRETEENNYLILVKFSNIRKLGLGYDEFNQAYIVFDLFTPPIFEQESYNNRVPAGINRKQQHKTRDRISAIDDDHTNVAHYAHHIRVLLARPDDLLEFEKICYRVKCEPRPIRIRNVDAQKMKFFSYRKLYQVQLWIKTMEWKNAFQIEAYLRCGLLNTHDLLVTLQKPIEDAIHYYGEAASEFLRLFFIALKDRDVDEEPSACLARMREKHTSIKQKQLTTGLVACHHVVITPSRMLLEGPYPTQSNRVIRRYPNHAEHFIRVEFRDEDHLGYRWDGDVDGTWFLQQRVGGNLRHGFELAGRAFEFLAYSSSQLRDHSVWFVSPFRDPVEGYVTAEKIRASLGDFSKLLRTPSKYAARIAQAFTATDPSVKIRRDQWEEQQDIGPKGKEHTDGVGTISPQLADMIWEAKRKASRKISDNRVKPSAYQIRFLGYKGVVVVDRMLKDIRMRLRPSQQKFPVYDVEEAEIEIARSFDYPNPVHLNRPAVMALEDRGVKQDTFINLQEEAKKDIYCSSDSLNEFSKLLRKDGLGGKFYLAPILDQLHKLGLDFKDRNKKRAIKSAFFERLLRFSQNHSLREVKFKARIPVPQSYQLVGVADEGRAYINGGAKESDVFTLGPGEIYVCVQKYSDEDPIYFKGSCVISRSPVIHPGDVQRVYAVGKPPKDKICFFDDLKNVVVLPAVGDRSLASCLAGGDLDGDTYDVYYENQGLLPTVHTDPAEYPATPLRTLDRDATVEDICDFVVEYINSDVMGLLANRHIIIADQSTDGVFDSRCIALAAMCSQAVDYAKNGTPVDLQNNLPRPLIKYKPDWEKKEVTGGREVDYYESDRALGLLYRKIKLNDPKEPVEGILTESPGETAPLEDVISRVLRRYVRRTLNMDGIELPGAENGDAEQIHEHYMLEMRYICVTHTLVDASDIRLKEEEIVLGTILAHSTQPRWRSDRSYRMKLHAEELVSDIRTQVIKIKSEGELSDEQLRAGLLHAWKAWGWAQHHRDKEFIESFSLIMLGIILDCLKRLRGLPEGELPADETLDDEEN</sequence>
<gene>
    <name evidence="1" type="ORF">F5148DRAFT_521074</name>
</gene>
<dbReference type="EMBL" id="JAGFNK010000347">
    <property type="protein sequence ID" value="KAI9452162.1"/>
    <property type="molecule type" value="Genomic_DNA"/>
</dbReference>
<protein>
    <submittedName>
        <fullName evidence="1">RdRP-domain-containing protein</fullName>
    </submittedName>
</protein>
<keyword evidence="2" id="KW-1185">Reference proteome</keyword>
<reference evidence="1" key="1">
    <citation type="submission" date="2021-03" db="EMBL/GenBank/DDBJ databases">
        <title>Evolutionary priming and transition to the ectomycorrhizal habit in an iconic lineage of mushroom-forming fungi: is preadaptation a requirement?</title>
        <authorList>
            <consortium name="DOE Joint Genome Institute"/>
            <person name="Looney B.P."/>
            <person name="Miyauchi S."/>
            <person name="Morin E."/>
            <person name="Drula E."/>
            <person name="Courty P.E."/>
            <person name="Chicoki N."/>
            <person name="Fauchery L."/>
            <person name="Kohler A."/>
            <person name="Kuo A."/>
            <person name="LaButti K."/>
            <person name="Pangilinan J."/>
            <person name="Lipzen A."/>
            <person name="Riley R."/>
            <person name="Andreopoulos W."/>
            <person name="He G."/>
            <person name="Johnson J."/>
            <person name="Barry K.W."/>
            <person name="Grigoriev I.V."/>
            <person name="Nagy L."/>
            <person name="Hibbett D."/>
            <person name="Henrissat B."/>
            <person name="Matheny P.B."/>
            <person name="Labbe J."/>
            <person name="Martin A.F."/>
        </authorList>
    </citation>
    <scope>NUCLEOTIDE SEQUENCE</scope>
    <source>
        <strain evidence="1">BPL698</strain>
    </source>
</reference>
<proteinExistence type="predicted"/>
<organism evidence="1 2">
    <name type="scientific">Russula earlei</name>
    <dbReference type="NCBI Taxonomy" id="71964"/>
    <lineage>
        <taxon>Eukaryota</taxon>
        <taxon>Fungi</taxon>
        <taxon>Dikarya</taxon>
        <taxon>Basidiomycota</taxon>
        <taxon>Agaricomycotina</taxon>
        <taxon>Agaricomycetes</taxon>
        <taxon>Russulales</taxon>
        <taxon>Russulaceae</taxon>
        <taxon>Russula</taxon>
    </lineage>
</organism>
<comment type="caution">
    <text evidence="1">The sequence shown here is derived from an EMBL/GenBank/DDBJ whole genome shotgun (WGS) entry which is preliminary data.</text>
</comment>
<accession>A0ACC0TXU9</accession>